<proteinExistence type="predicted"/>
<dbReference type="OrthoDB" id="9816523at2"/>
<dbReference type="PANTHER" id="PTHR40448">
    <property type="entry name" value="TWO-COMPONENT SENSOR HISTIDINE KINASE"/>
    <property type="match status" value="1"/>
</dbReference>
<reference evidence="3 4" key="1">
    <citation type="submission" date="2016-10" db="EMBL/GenBank/DDBJ databases">
        <authorList>
            <person name="de Groot N.N."/>
        </authorList>
    </citation>
    <scope>NUCLEOTIDE SEQUENCE [LARGE SCALE GENOMIC DNA]</scope>
    <source>
        <strain evidence="3 4">DSM 5522</strain>
    </source>
</reference>
<dbReference type="Gene3D" id="3.30.565.10">
    <property type="entry name" value="Histidine kinase-like ATPase, C-terminal domain"/>
    <property type="match status" value="1"/>
</dbReference>
<dbReference type="Proteomes" id="UP000198838">
    <property type="component" value="Unassembled WGS sequence"/>
</dbReference>
<dbReference type="Pfam" id="PF14501">
    <property type="entry name" value="HATPase_c_5"/>
    <property type="match status" value="1"/>
</dbReference>
<sequence>MILAIIVLLITNILSIIIILHLIIQKKQDEKRLEFERIKLTNTVIQQAYDEDKATREELQKMNHDLKNSLIAIRSMVIDNNSKDLLDDLDEMIGTVKTRINYCHTGNKILDAIINEKMRIAKNYNFDFIVNVIFPANTTISSLDICSLFGNALDNALENTIDCEHPSIGIYCKKVKCFWIIKIMNTYGNSPVQRGSDFITTKDDSSMHGIGIKSMKGIVKKYDGSIDIECNKQWFIVKIMFPDSIEN</sequence>
<dbReference type="AlphaFoldDB" id="A0A1I0UZS9"/>
<dbReference type="GO" id="GO:0042802">
    <property type="term" value="F:identical protein binding"/>
    <property type="evidence" value="ECO:0007669"/>
    <property type="project" value="TreeGrafter"/>
</dbReference>
<dbReference type="PANTHER" id="PTHR40448:SF1">
    <property type="entry name" value="TWO-COMPONENT SENSOR HISTIDINE KINASE"/>
    <property type="match status" value="1"/>
</dbReference>
<evidence type="ECO:0000313" key="3">
    <source>
        <dbReference type="EMBL" id="SFA69393.1"/>
    </source>
</evidence>
<dbReference type="InterPro" id="IPR036890">
    <property type="entry name" value="HATPase_C_sf"/>
</dbReference>
<evidence type="ECO:0000313" key="4">
    <source>
        <dbReference type="Proteomes" id="UP000198838"/>
    </source>
</evidence>
<name>A0A1I0UZS9_9FIRM</name>
<dbReference type="EMBL" id="FOJY01000001">
    <property type="protein sequence ID" value="SFA69393.1"/>
    <property type="molecule type" value="Genomic_DNA"/>
</dbReference>
<evidence type="ECO:0000256" key="1">
    <source>
        <dbReference type="SAM" id="Phobius"/>
    </source>
</evidence>
<keyword evidence="4" id="KW-1185">Reference proteome</keyword>
<dbReference type="RefSeq" id="WP_092869791.1">
    <property type="nucleotide sequence ID" value="NZ_FOJY01000001.1"/>
</dbReference>
<dbReference type="STRING" id="1120918.SAMN05216249_10167"/>
<dbReference type="InterPro" id="IPR032834">
    <property type="entry name" value="NatK-like_C"/>
</dbReference>
<accession>A0A1I0UZS9</accession>
<gene>
    <name evidence="3" type="ORF">SAMN05216249_10167</name>
</gene>
<dbReference type="CDD" id="cd16935">
    <property type="entry name" value="HATPase_AgrC-ComD-like"/>
    <property type="match status" value="1"/>
</dbReference>
<feature type="transmembrane region" description="Helical" evidence="1">
    <location>
        <begin position="6"/>
        <end position="24"/>
    </location>
</feature>
<dbReference type="SUPFAM" id="SSF55874">
    <property type="entry name" value="ATPase domain of HSP90 chaperone/DNA topoisomerase II/histidine kinase"/>
    <property type="match status" value="1"/>
</dbReference>
<keyword evidence="1" id="KW-0472">Membrane</keyword>
<keyword evidence="1" id="KW-0812">Transmembrane</keyword>
<feature type="domain" description="Sensor histidine kinase NatK-like C-terminal" evidence="2">
    <location>
        <begin position="142"/>
        <end position="242"/>
    </location>
</feature>
<keyword evidence="1" id="KW-1133">Transmembrane helix</keyword>
<evidence type="ECO:0000259" key="2">
    <source>
        <dbReference type="Pfam" id="PF14501"/>
    </source>
</evidence>
<organism evidence="3 4">
    <name type="scientific">Acetitomaculum ruminis DSM 5522</name>
    <dbReference type="NCBI Taxonomy" id="1120918"/>
    <lineage>
        <taxon>Bacteria</taxon>
        <taxon>Bacillati</taxon>
        <taxon>Bacillota</taxon>
        <taxon>Clostridia</taxon>
        <taxon>Lachnospirales</taxon>
        <taxon>Lachnospiraceae</taxon>
        <taxon>Acetitomaculum</taxon>
    </lineage>
</organism>
<protein>
    <submittedName>
        <fullName evidence="3">GHKL domain-containing protein</fullName>
    </submittedName>
</protein>